<evidence type="ECO:0000313" key="1">
    <source>
        <dbReference type="EMBL" id="KAG5411168.1"/>
    </source>
</evidence>
<accession>A0ABQ7NJV5</accession>
<proteinExistence type="predicted"/>
<evidence type="ECO:0000313" key="2">
    <source>
        <dbReference type="Proteomes" id="UP000823674"/>
    </source>
</evidence>
<dbReference type="EMBL" id="JADBGQ010000002">
    <property type="protein sequence ID" value="KAG5411168.1"/>
    <property type="molecule type" value="Genomic_DNA"/>
</dbReference>
<sequence length="79" mass="9267">MLELNFHSRSSIHSSQWFACLASHTSLNDTFVTHPSYFLAAVVIHRSRERRRRVLKFGIRAWFRLGSNLGRRFMGFGLQ</sequence>
<reference evidence="1 2" key="1">
    <citation type="submission" date="2021-03" db="EMBL/GenBank/DDBJ databases">
        <authorList>
            <person name="King G.J."/>
            <person name="Bancroft I."/>
            <person name="Baten A."/>
            <person name="Bloomfield J."/>
            <person name="Borpatragohain P."/>
            <person name="He Z."/>
            <person name="Irish N."/>
            <person name="Irwin J."/>
            <person name="Liu K."/>
            <person name="Mauleon R.P."/>
            <person name="Moore J."/>
            <person name="Morris R."/>
            <person name="Ostergaard L."/>
            <person name="Wang B."/>
            <person name="Wells R."/>
        </authorList>
    </citation>
    <scope>NUCLEOTIDE SEQUENCE [LARGE SCALE GENOMIC DNA]</scope>
    <source>
        <strain evidence="1">R-o-18</strain>
        <tissue evidence="1">Leaf</tissue>
    </source>
</reference>
<organism evidence="1 2">
    <name type="scientific">Brassica rapa subsp. trilocularis</name>
    <dbReference type="NCBI Taxonomy" id="1813537"/>
    <lineage>
        <taxon>Eukaryota</taxon>
        <taxon>Viridiplantae</taxon>
        <taxon>Streptophyta</taxon>
        <taxon>Embryophyta</taxon>
        <taxon>Tracheophyta</taxon>
        <taxon>Spermatophyta</taxon>
        <taxon>Magnoliopsida</taxon>
        <taxon>eudicotyledons</taxon>
        <taxon>Gunneridae</taxon>
        <taxon>Pentapetalae</taxon>
        <taxon>rosids</taxon>
        <taxon>malvids</taxon>
        <taxon>Brassicales</taxon>
        <taxon>Brassicaceae</taxon>
        <taxon>Brassiceae</taxon>
        <taxon>Brassica</taxon>
    </lineage>
</organism>
<name>A0ABQ7NJV5_BRACM</name>
<gene>
    <name evidence="1" type="primary">A02p040690.1_BraROA</name>
    <name evidence="1" type="ORF">IGI04_007487</name>
</gene>
<keyword evidence="2" id="KW-1185">Reference proteome</keyword>
<dbReference type="Proteomes" id="UP000823674">
    <property type="component" value="Chromosome A02"/>
</dbReference>
<protein>
    <submittedName>
        <fullName evidence="1">Uncharacterized protein</fullName>
    </submittedName>
</protein>
<comment type="caution">
    <text evidence="1">The sequence shown here is derived from an EMBL/GenBank/DDBJ whole genome shotgun (WGS) entry which is preliminary data.</text>
</comment>